<dbReference type="GO" id="GO:0006171">
    <property type="term" value="P:cAMP biosynthetic process"/>
    <property type="evidence" value="ECO:0007669"/>
    <property type="project" value="TreeGrafter"/>
</dbReference>
<keyword evidence="1" id="KW-0472">Membrane</keyword>
<dbReference type="CDD" id="cd07302">
    <property type="entry name" value="CHD"/>
    <property type="match status" value="1"/>
</dbReference>
<evidence type="ECO:0000259" key="2">
    <source>
        <dbReference type="PROSITE" id="PS50125"/>
    </source>
</evidence>
<dbReference type="PANTHER" id="PTHR43081">
    <property type="entry name" value="ADENYLATE CYCLASE, TERMINAL-DIFFERENTIATION SPECIFIC-RELATED"/>
    <property type="match status" value="1"/>
</dbReference>
<reference evidence="3 4" key="1">
    <citation type="submission" date="2015-05" db="EMBL/GenBank/DDBJ databases">
        <authorList>
            <person name="Tang B."/>
            <person name="Yu Y."/>
        </authorList>
    </citation>
    <scope>NUCLEOTIDE SEQUENCE [LARGE SCALE GENOMIC DNA]</scope>
    <source>
        <strain evidence="3 4">DSM 7029</strain>
    </source>
</reference>
<feature type="transmembrane region" description="Helical" evidence="1">
    <location>
        <begin position="434"/>
        <end position="452"/>
    </location>
</feature>
<dbReference type="STRING" id="413882.AAW51_0100"/>
<name>A0A0G3BHG5_9BURK</name>
<sequence>MFLKLHGPRLALAAAALLVMLAHATGVLPLGWVSRLDHLIYDTRLRATLPGSLDERIVIVDIDEKSLAEVGRWPWGRQHMAALVRELFERQQVRLVGFDIVFAEPDRSSGLQQLEQLARRELKDQPQFLAKLQELRGPLDHDARFADALRGRPVVLGYYFNAEGSAGRHGSLPAPVMDRSDLAGRPVRFTRWEGYGANLPELAAAAPVAGFFNSLPDGDGVVRSAPLLAEHEGRYYESLPLAMFRRLLGHTEVAPGFPPERWLPRSYQGLESLELRRPGGRLAIPVDARVGALVPYRGPGGPAGGSFRYVSASELLQGKLAPGELRERIVLVGTTAPGMYDLRTTPVGEVYPGVEAHANLLSGLLDGRLPVRPDYALGYEVLMLLLAGVGLALWLPRLRPAAAAAAVLAVVAALVGLNFWLYAGQRLVMPLASLLWLATLLFVIHLLCAYCLEGRPRRALERVYGRHLSPDQLDELVASTPSQAPALAARQPVSVLFCDLRNFSQLSAPLEAEQVRELMQMFLTRMTEVVAQHRGTLDKYIGDGLMAFWGAPLPAPDYAERAVAAARDMVLALAPLNQALRARGLPDVGFGIGLNTGMACVGDLGSEQRPSYTVLGDTVQVASRLEALTRSYGVDVLVGEGTREAAPHLAWQEVDRVRIKGKERLLTLYTPLAASPEHDKALASELAAWHMALKAYRAQDWDQADVQLLNLQRLNPGRQLYSLFAYRVSHLRKQPPPAGWDGAFSVDSK</sequence>
<dbReference type="InterPro" id="IPR050697">
    <property type="entry name" value="Adenylyl/Guanylyl_Cyclase_3/4"/>
</dbReference>
<keyword evidence="1" id="KW-0812">Transmembrane</keyword>
<keyword evidence="1" id="KW-1133">Transmembrane helix</keyword>
<dbReference type="InterPro" id="IPR029787">
    <property type="entry name" value="Nucleotide_cyclase"/>
</dbReference>
<dbReference type="RefSeq" id="WP_238947715.1">
    <property type="nucleotide sequence ID" value="NZ_CP011371.1"/>
</dbReference>
<evidence type="ECO:0000256" key="1">
    <source>
        <dbReference type="SAM" id="Phobius"/>
    </source>
</evidence>
<dbReference type="PANTHER" id="PTHR43081:SF1">
    <property type="entry name" value="ADENYLATE CYCLASE, TERMINAL-DIFFERENTIATION SPECIFIC"/>
    <property type="match status" value="1"/>
</dbReference>
<dbReference type="InterPro" id="IPR001054">
    <property type="entry name" value="A/G_cyclase"/>
</dbReference>
<dbReference type="PATRIC" id="fig|413882.6.peg.102"/>
<proteinExistence type="predicted"/>
<dbReference type="SUPFAM" id="SSF55073">
    <property type="entry name" value="Nucleotide cyclase"/>
    <property type="match status" value="1"/>
</dbReference>
<organism evidence="3 4">
    <name type="scientific">Caldimonas brevitalea</name>
    <dbReference type="NCBI Taxonomy" id="413882"/>
    <lineage>
        <taxon>Bacteria</taxon>
        <taxon>Pseudomonadati</taxon>
        <taxon>Pseudomonadota</taxon>
        <taxon>Betaproteobacteria</taxon>
        <taxon>Burkholderiales</taxon>
        <taxon>Sphaerotilaceae</taxon>
        <taxon>Caldimonas</taxon>
    </lineage>
</organism>
<dbReference type="Pfam" id="PF05226">
    <property type="entry name" value="CHASE2"/>
    <property type="match status" value="1"/>
</dbReference>
<dbReference type="Pfam" id="PF00211">
    <property type="entry name" value="Guanylate_cyc"/>
    <property type="match status" value="1"/>
</dbReference>
<dbReference type="GO" id="GO:0004016">
    <property type="term" value="F:adenylate cyclase activity"/>
    <property type="evidence" value="ECO:0007669"/>
    <property type="project" value="UniProtKB-ARBA"/>
</dbReference>
<dbReference type="KEGG" id="pbh:AAW51_0100"/>
<evidence type="ECO:0000313" key="3">
    <source>
        <dbReference type="EMBL" id="AKJ26791.1"/>
    </source>
</evidence>
<dbReference type="GO" id="GO:0035556">
    <property type="term" value="P:intracellular signal transduction"/>
    <property type="evidence" value="ECO:0007669"/>
    <property type="project" value="InterPro"/>
</dbReference>
<dbReference type="EMBL" id="CP011371">
    <property type="protein sequence ID" value="AKJ26791.1"/>
    <property type="molecule type" value="Genomic_DNA"/>
</dbReference>
<dbReference type="Gene3D" id="3.30.70.1230">
    <property type="entry name" value="Nucleotide cyclase"/>
    <property type="match status" value="1"/>
</dbReference>
<dbReference type="PROSITE" id="PS50125">
    <property type="entry name" value="GUANYLATE_CYCLASE_2"/>
    <property type="match status" value="1"/>
</dbReference>
<dbReference type="SMART" id="SM01080">
    <property type="entry name" value="CHASE2"/>
    <property type="match status" value="1"/>
</dbReference>
<keyword evidence="4" id="KW-1185">Reference proteome</keyword>
<accession>A0A0G3BHG5</accession>
<feature type="domain" description="Guanylate cyclase" evidence="2">
    <location>
        <begin position="494"/>
        <end position="626"/>
    </location>
</feature>
<dbReference type="Proteomes" id="UP000035352">
    <property type="component" value="Chromosome"/>
</dbReference>
<evidence type="ECO:0000313" key="4">
    <source>
        <dbReference type="Proteomes" id="UP000035352"/>
    </source>
</evidence>
<dbReference type="AlphaFoldDB" id="A0A0G3BHG5"/>
<dbReference type="InterPro" id="IPR007890">
    <property type="entry name" value="CHASE2"/>
</dbReference>
<gene>
    <name evidence="3" type="ORF">AAW51_0100</name>
</gene>
<feature type="transmembrane region" description="Helical" evidence="1">
    <location>
        <begin position="402"/>
        <end position="422"/>
    </location>
</feature>
<protein>
    <submittedName>
        <fullName evidence="3">Guanylate cyclase</fullName>
    </submittedName>
</protein>
<feature type="transmembrane region" description="Helical" evidence="1">
    <location>
        <begin position="376"/>
        <end position="395"/>
    </location>
</feature>
<dbReference type="SMART" id="SM00044">
    <property type="entry name" value="CYCc"/>
    <property type="match status" value="1"/>
</dbReference>